<accession>A0A285JRD9</accession>
<evidence type="ECO:0000313" key="2">
    <source>
        <dbReference type="Proteomes" id="UP000219612"/>
    </source>
</evidence>
<gene>
    <name evidence="1" type="ORF">SAMN05421748_12467</name>
</gene>
<proteinExistence type="predicted"/>
<dbReference type="EMBL" id="OBDY01000024">
    <property type="protein sequence ID" value="SNY62882.1"/>
    <property type="molecule type" value="Genomic_DNA"/>
</dbReference>
<protein>
    <submittedName>
        <fullName evidence="1">Uncharacterized protein</fullName>
    </submittedName>
</protein>
<dbReference type="Proteomes" id="UP000219612">
    <property type="component" value="Unassembled WGS sequence"/>
</dbReference>
<organism evidence="1 2">
    <name type="scientific">Paractinoplanes atraurantiacus</name>
    <dbReference type="NCBI Taxonomy" id="1036182"/>
    <lineage>
        <taxon>Bacteria</taxon>
        <taxon>Bacillati</taxon>
        <taxon>Actinomycetota</taxon>
        <taxon>Actinomycetes</taxon>
        <taxon>Micromonosporales</taxon>
        <taxon>Micromonosporaceae</taxon>
        <taxon>Paractinoplanes</taxon>
    </lineage>
</organism>
<reference evidence="1 2" key="1">
    <citation type="submission" date="2017-09" db="EMBL/GenBank/DDBJ databases">
        <authorList>
            <person name="Ehlers B."/>
            <person name="Leendertz F.H."/>
        </authorList>
    </citation>
    <scope>NUCLEOTIDE SEQUENCE [LARGE SCALE GENOMIC DNA]</scope>
    <source>
        <strain evidence="1 2">CGMCC 4.6857</strain>
    </source>
</reference>
<dbReference type="AlphaFoldDB" id="A0A285JRD9"/>
<sequence length="207" mass="22563">MVPPPVSVFGLRKNWTDPGPGISLVQAHYVCSPTGAPPDWAGAEQVVLAVEQWPARTAVFEIPRTVDGSAEFSLHHFFFVVGTNDRTTSPVFTEDIVAREVVFDDAAGTYTSVGFVWSTVEAPVPNYTSGAMDGLPFESPGTAPSEGDVYEFVRAQPLPHVFRGMVWGVRGTTIRYGYHLLRQGLPDPASNDERWDDNGGHGWTISL</sequence>
<name>A0A285JRD9_9ACTN</name>
<keyword evidence="2" id="KW-1185">Reference proteome</keyword>
<evidence type="ECO:0000313" key="1">
    <source>
        <dbReference type="EMBL" id="SNY62882.1"/>
    </source>
</evidence>